<evidence type="ECO:0000256" key="2">
    <source>
        <dbReference type="SAM" id="SignalP"/>
    </source>
</evidence>
<accession>A0AAJ1FCY7</accession>
<dbReference type="AlphaFoldDB" id="A0AAJ1FCY7"/>
<evidence type="ECO:0000313" key="5">
    <source>
        <dbReference type="Proteomes" id="UP001297581"/>
    </source>
</evidence>
<feature type="transmembrane region" description="Helical" evidence="1">
    <location>
        <begin position="419"/>
        <end position="440"/>
    </location>
</feature>
<name>A0AAJ1FCY7_9GAMM</name>
<dbReference type="InterPro" id="IPR041617">
    <property type="entry name" value="TPR_MalT"/>
</dbReference>
<dbReference type="PROSITE" id="PS50887">
    <property type="entry name" value="GGDEF"/>
    <property type="match status" value="1"/>
</dbReference>
<feature type="signal peptide" evidence="2">
    <location>
        <begin position="1"/>
        <end position="21"/>
    </location>
</feature>
<evidence type="ECO:0000313" key="4">
    <source>
        <dbReference type="EMBL" id="MCH4296360.1"/>
    </source>
</evidence>
<keyword evidence="1" id="KW-0812">Transmembrane</keyword>
<reference evidence="4 5" key="1">
    <citation type="submission" date="2022-02" db="EMBL/GenBank/DDBJ databases">
        <title>The genome sequence of Shewanella sp. 3B26.</title>
        <authorList>
            <person name="Du J."/>
        </authorList>
    </citation>
    <scope>NUCLEOTIDE SEQUENCE [LARGE SCALE GENOMIC DNA]</scope>
    <source>
        <strain evidence="4 5">3B26</strain>
    </source>
</reference>
<dbReference type="InterPro" id="IPR029787">
    <property type="entry name" value="Nucleotide_cyclase"/>
</dbReference>
<protein>
    <recommendedName>
        <fullName evidence="3">GGDEF domain-containing protein</fullName>
    </recommendedName>
</protein>
<proteinExistence type="predicted"/>
<dbReference type="InterPro" id="IPR000160">
    <property type="entry name" value="GGDEF_dom"/>
</dbReference>
<dbReference type="InterPro" id="IPR043128">
    <property type="entry name" value="Rev_trsase/Diguanyl_cyclase"/>
</dbReference>
<comment type="caution">
    <text evidence="4">The sequence shown here is derived from an EMBL/GenBank/DDBJ whole genome shotgun (WGS) entry which is preliminary data.</text>
</comment>
<feature type="domain" description="GGDEF" evidence="3">
    <location>
        <begin position="474"/>
        <end position="584"/>
    </location>
</feature>
<dbReference type="RefSeq" id="WP_240592414.1">
    <property type="nucleotide sequence ID" value="NZ_JAKUDL010000009.1"/>
</dbReference>
<dbReference type="InterPro" id="IPR011990">
    <property type="entry name" value="TPR-like_helical_dom_sf"/>
</dbReference>
<evidence type="ECO:0000259" key="3">
    <source>
        <dbReference type="PROSITE" id="PS50887"/>
    </source>
</evidence>
<feature type="chain" id="PRO_5042526208" description="GGDEF domain-containing protein" evidence="2">
    <location>
        <begin position="22"/>
        <end position="584"/>
    </location>
</feature>
<dbReference type="Pfam" id="PF17874">
    <property type="entry name" value="TPR_MalT"/>
    <property type="match status" value="1"/>
</dbReference>
<dbReference type="SUPFAM" id="SSF48452">
    <property type="entry name" value="TPR-like"/>
    <property type="match status" value="2"/>
</dbReference>
<gene>
    <name evidence="4" type="ORF">MJ923_18770</name>
</gene>
<sequence>MDFHRWCCCLLLWLMPLLACAQEPMDEINTLVYQYPAEAKQKIAELEEAHRRGSPSPFEELRLKLLKCELFLQLGENEAAINLAQMGEATAKRLNAEHVRPYFMSCLADAYSAYDNLQVALPLLDTAITLAKRYQQPQAMVGALMIRGQLDTDTNNFASAIEDLRLALDAYDNIRGQEDDWSAPPKAYLYASMGNLLAATGDLEQAIYYTRLGLEHPDSKGKVKQVLLINAARIELDRGNIEASGNFLNQARQLLPELSTPIELATSYALIASIELDRGFPGKAEDLLLVALNTFDLQQKQLHGMRSRALLARIEFLKGNDKDAIALMERVIDTAQRLQLYRELSGYQLRLADYFESKGKYKEAFALLSASYKAAEKAHKAASDTRMLQFKARLSQRASDATLEKLLSDNLEERSSISWMYLILLAMILLLLALVLWQLLRHVSLRKQSGEAPLPQSPEQHLEYAMQHAKRGNHSLSILLLNIRDIRPVDLPALKGAIEKRLRETDMILRFSPDELLLLLPYTSNQGAELVMKQLQPVLDDCQEGKILIGHASMHQFDTSETLLKRASVRGMSRAQLGSYSKMN</sequence>
<keyword evidence="2" id="KW-0732">Signal</keyword>
<dbReference type="SUPFAM" id="SSF55073">
    <property type="entry name" value="Nucleotide cyclase"/>
    <property type="match status" value="1"/>
</dbReference>
<dbReference type="Gene3D" id="3.30.70.270">
    <property type="match status" value="1"/>
</dbReference>
<dbReference type="Gene3D" id="1.25.40.10">
    <property type="entry name" value="Tetratricopeptide repeat domain"/>
    <property type="match status" value="2"/>
</dbReference>
<organism evidence="4 5">
    <name type="scientific">Shewanella zhuhaiensis</name>
    <dbReference type="NCBI Taxonomy" id="2919576"/>
    <lineage>
        <taxon>Bacteria</taxon>
        <taxon>Pseudomonadati</taxon>
        <taxon>Pseudomonadota</taxon>
        <taxon>Gammaproteobacteria</taxon>
        <taxon>Alteromonadales</taxon>
        <taxon>Shewanellaceae</taxon>
        <taxon>Shewanella</taxon>
    </lineage>
</organism>
<keyword evidence="1" id="KW-0472">Membrane</keyword>
<dbReference type="Proteomes" id="UP001297581">
    <property type="component" value="Unassembled WGS sequence"/>
</dbReference>
<keyword evidence="1" id="KW-1133">Transmembrane helix</keyword>
<dbReference type="EMBL" id="JAKUDL010000009">
    <property type="protein sequence ID" value="MCH4296360.1"/>
    <property type="molecule type" value="Genomic_DNA"/>
</dbReference>
<keyword evidence="5" id="KW-1185">Reference proteome</keyword>
<evidence type="ECO:0000256" key="1">
    <source>
        <dbReference type="SAM" id="Phobius"/>
    </source>
</evidence>